<keyword evidence="3" id="KW-1185">Reference proteome</keyword>
<evidence type="ECO:0000313" key="3">
    <source>
        <dbReference type="Proteomes" id="UP001215598"/>
    </source>
</evidence>
<feature type="transmembrane region" description="Helical" evidence="1">
    <location>
        <begin position="20"/>
        <end position="41"/>
    </location>
</feature>
<accession>A0AAD7J7W6</accession>
<sequence>MPNLPDASLSILASPFSPATAAKVMLAIFGFFLIVAFLYYVSQTRLTRALSDAMSKLDQVFAEVSTMGLLGLLPPDDMQAVVSTYQMLRVEVGKIQTETLRNSRSWPTNLSSAFAGRSISLFRCIEKVRDFETRLQILQEDYRNRTNCLPLSFATGVSHSTPARFRNIAA</sequence>
<keyword evidence="1" id="KW-0812">Transmembrane</keyword>
<dbReference type="AlphaFoldDB" id="A0AAD7J7W6"/>
<proteinExistence type="predicted"/>
<protein>
    <submittedName>
        <fullName evidence="2">Uncharacterized protein</fullName>
    </submittedName>
</protein>
<keyword evidence="1" id="KW-1133">Transmembrane helix</keyword>
<reference evidence="2" key="1">
    <citation type="submission" date="2023-03" db="EMBL/GenBank/DDBJ databases">
        <title>Massive genome expansion in bonnet fungi (Mycena s.s.) driven by repeated elements and novel gene families across ecological guilds.</title>
        <authorList>
            <consortium name="Lawrence Berkeley National Laboratory"/>
            <person name="Harder C.B."/>
            <person name="Miyauchi S."/>
            <person name="Viragh M."/>
            <person name="Kuo A."/>
            <person name="Thoen E."/>
            <person name="Andreopoulos B."/>
            <person name="Lu D."/>
            <person name="Skrede I."/>
            <person name="Drula E."/>
            <person name="Henrissat B."/>
            <person name="Morin E."/>
            <person name="Kohler A."/>
            <person name="Barry K."/>
            <person name="LaButti K."/>
            <person name="Morin E."/>
            <person name="Salamov A."/>
            <person name="Lipzen A."/>
            <person name="Mereny Z."/>
            <person name="Hegedus B."/>
            <person name="Baldrian P."/>
            <person name="Stursova M."/>
            <person name="Weitz H."/>
            <person name="Taylor A."/>
            <person name="Grigoriev I.V."/>
            <person name="Nagy L.G."/>
            <person name="Martin F."/>
            <person name="Kauserud H."/>
        </authorList>
    </citation>
    <scope>NUCLEOTIDE SEQUENCE</scope>
    <source>
        <strain evidence="2">CBHHK182m</strain>
    </source>
</reference>
<keyword evidence="1" id="KW-0472">Membrane</keyword>
<dbReference type="Proteomes" id="UP001215598">
    <property type="component" value="Unassembled WGS sequence"/>
</dbReference>
<dbReference type="EMBL" id="JARKIB010000040">
    <property type="protein sequence ID" value="KAJ7759123.1"/>
    <property type="molecule type" value="Genomic_DNA"/>
</dbReference>
<gene>
    <name evidence="2" type="ORF">B0H16DRAFT_1885050</name>
</gene>
<organism evidence="2 3">
    <name type="scientific">Mycena metata</name>
    <dbReference type="NCBI Taxonomy" id="1033252"/>
    <lineage>
        <taxon>Eukaryota</taxon>
        <taxon>Fungi</taxon>
        <taxon>Dikarya</taxon>
        <taxon>Basidiomycota</taxon>
        <taxon>Agaricomycotina</taxon>
        <taxon>Agaricomycetes</taxon>
        <taxon>Agaricomycetidae</taxon>
        <taxon>Agaricales</taxon>
        <taxon>Marasmiineae</taxon>
        <taxon>Mycenaceae</taxon>
        <taxon>Mycena</taxon>
    </lineage>
</organism>
<evidence type="ECO:0000256" key="1">
    <source>
        <dbReference type="SAM" id="Phobius"/>
    </source>
</evidence>
<evidence type="ECO:0000313" key="2">
    <source>
        <dbReference type="EMBL" id="KAJ7759123.1"/>
    </source>
</evidence>
<name>A0AAD7J7W6_9AGAR</name>
<comment type="caution">
    <text evidence="2">The sequence shown here is derived from an EMBL/GenBank/DDBJ whole genome shotgun (WGS) entry which is preliminary data.</text>
</comment>